<gene>
    <name evidence="2" type="ORF">UFOVP1045_33</name>
    <name evidence="3" type="ORF">UFOVP1194_87</name>
    <name evidence="4" type="ORF">UFOVP1641_83</name>
    <name evidence="1" type="ORF">UFOVP466_86</name>
</gene>
<dbReference type="EMBL" id="LR797505">
    <property type="protein sequence ID" value="CAB4221846.1"/>
    <property type="molecule type" value="Genomic_DNA"/>
</dbReference>
<organism evidence="1">
    <name type="scientific">uncultured Caudovirales phage</name>
    <dbReference type="NCBI Taxonomy" id="2100421"/>
    <lineage>
        <taxon>Viruses</taxon>
        <taxon>Duplodnaviria</taxon>
        <taxon>Heunggongvirae</taxon>
        <taxon>Uroviricota</taxon>
        <taxon>Caudoviricetes</taxon>
        <taxon>Peduoviridae</taxon>
        <taxon>Maltschvirus</taxon>
        <taxon>Maltschvirus maltsch</taxon>
    </lineage>
</organism>
<dbReference type="EMBL" id="LR797152">
    <property type="protein sequence ID" value="CAB4190670.1"/>
    <property type="molecule type" value="Genomic_DNA"/>
</dbReference>
<protein>
    <submittedName>
        <fullName evidence="1">Uncharacterized protein</fullName>
    </submittedName>
</protein>
<dbReference type="EMBL" id="LR796439">
    <property type="protein sequence ID" value="CAB4144914.1"/>
    <property type="molecule type" value="Genomic_DNA"/>
</dbReference>
<dbReference type="EMBL" id="LR796996">
    <property type="protein sequence ID" value="CAB4180468.1"/>
    <property type="molecule type" value="Genomic_DNA"/>
</dbReference>
<reference evidence="1" key="1">
    <citation type="submission" date="2020-04" db="EMBL/GenBank/DDBJ databases">
        <authorList>
            <person name="Chiriac C."/>
            <person name="Salcher M."/>
            <person name="Ghai R."/>
            <person name="Kavagutti S V."/>
        </authorList>
    </citation>
    <scope>NUCLEOTIDE SEQUENCE</scope>
</reference>
<name>A0A6J5ME81_9CAUD</name>
<evidence type="ECO:0000313" key="2">
    <source>
        <dbReference type="EMBL" id="CAB4180468.1"/>
    </source>
</evidence>
<evidence type="ECO:0000313" key="4">
    <source>
        <dbReference type="EMBL" id="CAB4221846.1"/>
    </source>
</evidence>
<accession>A0A6J5ME81</accession>
<evidence type="ECO:0000313" key="3">
    <source>
        <dbReference type="EMBL" id="CAB4190670.1"/>
    </source>
</evidence>
<proteinExistence type="predicted"/>
<evidence type="ECO:0000313" key="1">
    <source>
        <dbReference type="EMBL" id="CAB4144914.1"/>
    </source>
</evidence>
<sequence length="126" mass="13650">MSDELDEQARACAARVPNNVGFDPITIVTILTQVLPLLMSCFQRNDEPSPAAMRAEVKAQQVRAPEQLRRRTARRIRGDADVPMTKTESLMLADAVIAECCESEDSTVVSLAMACGITEPEASAAD</sequence>